<gene>
    <name evidence="4" type="ORF">KL933_002384</name>
</gene>
<name>A0AAN6D5E2_9ASCO</name>
<comment type="similarity">
    <text evidence="1">Belongs to the AIM6 family.</text>
</comment>
<dbReference type="InterPro" id="IPR017946">
    <property type="entry name" value="PLC-like_Pdiesterase_TIM-brl"/>
</dbReference>
<dbReference type="SUPFAM" id="SSF51695">
    <property type="entry name" value="PLC-like phosphodiesterases"/>
    <property type="match status" value="1"/>
</dbReference>
<dbReference type="Proteomes" id="UP000738402">
    <property type="component" value="Unassembled WGS sequence"/>
</dbReference>
<organism evidence="4 5">
    <name type="scientific">Ogataea haglerorum</name>
    <dbReference type="NCBI Taxonomy" id="1937702"/>
    <lineage>
        <taxon>Eukaryota</taxon>
        <taxon>Fungi</taxon>
        <taxon>Dikarya</taxon>
        <taxon>Ascomycota</taxon>
        <taxon>Saccharomycotina</taxon>
        <taxon>Pichiomycetes</taxon>
        <taxon>Pichiales</taxon>
        <taxon>Pichiaceae</taxon>
        <taxon>Ogataea</taxon>
    </lineage>
</organism>
<sequence length="345" mass="39399">MLNLWKDPYQDLEAQGMCKLRQSQYVSRVRAHIFSLLLALAMSVVALHFYIKTVRLSHEFEDRIGPRLVNIDTLTHDVIVKPIHSHNDEWRRHPLVDALRAGANSVEADCFYFPDDPDTIYVGHNSVFLKKELNIDSLYLDHLFDILEKANVKNDTSRRNGIFYTAPETTTYFYIDIKNNGEQLLQALEKKLERFLAKGYLTSYSAEEDEFHEGPLTVIITGDFPYDYISSQKLIYTFIDAPLKDLVDPEKASLYPASKISIFSSASLSELTGSHKALSLFDGLSAKQLADLEKYISAAHKVGLKTRIWDTPRFTKSIKHTVWKQLIALGSDYLNTDELKEANSI</sequence>
<evidence type="ECO:0000256" key="3">
    <source>
        <dbReference type="SAM" id="Phobius"/>
    </source>
</evidence>
<dbReference type="PANTHER" id="PTHR31571:SF1">
    <property type="entry name" value="ALTERED INHERITANCE OF MITOCHONDRIA PROTEIN 6"/>
    <property type="match status" value="1"/>
</dbReference>
<dbReference type="GO" id="GO:0006629">
    <property type="term" value="P:lipid metabolic process"/>
    <property type="evidence" value="ECO:0007669"/>
    <property type="project" value="InterPro"/>
</dbReference>
<keyword evidence="3" id="KW-0812">Transmembrane</keyword>
<reference evidence="4" key="1">
    <citation type="journal article" date="2021" name="G3 (Bethesda)">
        <title>Genomic diversity, chromosomal rearrangements, and interspecies hybridization in the ogataea polymorpha species complex.</title>
        <authorList>
            <person name="Hanson S.J."/>
            <person name="Cinneide E.O."/>
            <person name="Salzberg L.I."/>
            <person name="Wolfe K.H."/>
            <person name="McGowan J."/>
            <person name="Fitzpatrick D.A."/>
            <person name="Matlin K."/>
        </authorList>
    </citation>
    <scope>NUCLEOTIDE SEQUENCE</scope>
    <source>
        <strain evidence="4">83-405-1</strain>
    </source>
</reference>
<comment type="caution">
    <text evidence="4">The sequence shown here is derived from an EMBL/GenBank/DDBJ whole genome shotgun (WGS) entry which is preliminary data.</text>
</comment>
<evidence type="ECO:0000313" key="5">
    <source>
        <dbReference type="Proteomes" id="UP000738402"/>
    </source>
</evidence>
<protein>
    <recommendedName>
        <fullName evidence="2">Altered inheritance of mitochondria protein 6</fullName>
    </recommendedName>
</protein>
<keyword evidence="3" id="KW-0472">Membrane</keyword>
<proteinExistence type="inferred from homology"/>
<dbReference type="AlphaFoldDB" id="A0AAN6D5E2"/>
<feature type="transmembrane region" description="Helical" evidence="3">
    <location>
        <begin position="29"/>
        <end position="51"/>
    </location>
</feature>
<evidence type="ECO:0000256" key="1">
    <source>
        <dbReference type="ARBA" id="ARBA00008858"/>
    </source>
</evidence>
<dbReference type="PANTHER" id="PTHR31571">
    <property type="entry name" value="ALTERED INHERITANCE OF MITOCHONDRIA PROTEIN 6"/>
    <property type="match status" value="1"/>
</dbReference>
<evidence type="ECO:0000313" key="4">
    <source>
        <dbReference type="EMBL" id="KAG7727450.1"/>
    </source>
</evidence>
<dbReference type="InterPro" id="IPR051236">
    <property type="entry name" value="HAT_RTT109-like"/>
</dbReference>
<dbReference type="EMBL" id="JAHLUH010000006">
    <property type="protein sequence ID" value="KAG7727450.1"/>
    <property type="molecule type" value="Genomic_DNA"/>
</dbReference>
<evidence type="ECO:0000256" key="2">
    <source>
        <dbReference type="ARBA" id="ARBA00014286"/>
    </source>
</evidence>
<dbReference type="GO" id="GO:0008081">
    <property type="term" value="F:phosphoric diester hydrolase activity"/>
    <property type="evidence" value="ECO:0007669"/>
    <property type="project" value="InterPro"/>
</dbReference>
<keyword evidence="3" id="KW-1133">Transmembrane helix</keyword>
<accession>A0AAN6D5E2</accession>